<evidence type="ECO:0000256" key="4">
    <source>
        <dbReference type="ARBA" id="ARBA00023136"/>
    </source>
</evidence>
<evidence type="ECO:0000313" key="8">
    <source>
        <dbReference type="EMBL" id="THH01853.1"/>
    </source>
</evidence>
<keyword evidence="2 6" id="KW-0812">Transmembrane</keyword>
<evidence type="ECO:0000256" key="5">
    <source>
        <dbReference type="SAM" id="MobiDB-lite"/>
    </source>
</evidence>
<accession>A0A4V6S122</accession>
<evidence type="ECO:0000256" key="3">
    <source>
        <dbReference type="ARBA" id="ARBA00022989"/>
    </source>
</evidence>
<dbReference type="Pfam" id="PF01284">
    <property type="entry name" value="MARVEL"/>
    <property type="match status" value="1"/>
</dbReference>
<keyword evidence="3 6" id="KW-1133">Transmembrane helix</keyword>
<organism evidence="8 9">
    <name type="scientific">Hermanssonia centrifuga</name>
    <dbReference type="NCBI Taxonomy" id="98765"/>
    <lineage>
        <taxon>Eukaryota</taxon>
        <taxon>Fungi</taxon>
        <taxon>Dikarya</taxon>
        <taxon>Basidiomycota</taxon>
        <taxon>Agaricomycotina</taxon>
        <taxon>Agaricomycetes</taxon>
        <taxon>Polyporales</taxon>
        <taxon>Meruliaceae</taxon>
        <taxon>Hermanssonia</taxon>
    </lineage>
</organism>
<feature type="transmembrane region" description="Helical" evidence="6">
    <location>
        <begin position="40"/>
        <end position="63"/>
    </location>
</feature>
<evidence type="ECO:0000313" key="9">
    <source>
        <dbReference type="Proteomes" id="UP000309038"/>
    </source>
</evidence>
<feature type="transmembrane region" description="Helical" evidence="6">
    <location>
        <begin position="131"/>
        <end position="152"/>
    </location>
</feature>
<comment type="subcellular location">
    <subcellularLocation>
        <location evidence="1">Membrane</location>
        <topology evidence="1">Multi-pass membrane protein</topology>
    </subcellularLocation>
</comment>
<sequence>MNWVHTTRLAVLGVVSLFSLIVLALSANWISVTTTKLHLYYNYAALGVATSVLTFTLPVMLIIDLLRRGAFTSMILVELCWLGFLWVMWLATGALAADNLGGFVDGCSSSFFANWWNTGCSETQAITAFSFLNWIALTGYLALLLTMSILAANRGGPVWMTSVKEANFAPVNVNMSGAMGTPEHKGQLGTPMQQPSLQSYPPQQPGYSSPA</sequence>
<feature type="region of interest" description="Disordered" evidence="5">
    <location>
        <begin position="180"/>
        <end position="211"/>
    </location>
</feature>
<feature type="domain" description="MARVEL" evidence="7">
    <location>
        <begin position="12"/>
        <end position="139"/>
    </location>
</feature>
<comment type="caution">
    <text evidence="8">The sequence shown here is derived from an EMBL/GenBank/DDBJ whole genome shotgun (WGS) entry which is preliminary data.</text>
</comment>
<feature type="compositionally biased region" description="Low complexity" evidence="5">
    <location>
        <begin position="193"/>
        <end position="211"/>
    </location>
</feature>
<dbReference type="AlphaFoldDB" id="A0A4V6S122"/>
<name>A0A4V6S122_9APHY</name>
<keyword evidence="9" id="KW-1185">Reference proteome</keyword>
<dbReference type="Proteomes" id="UP000309038">
    <property type="component" value="Unassembled WGS sequence"/>
</dbReference>
<evidence type="ECO:0000256" key="1">
    <source>
        <dbReference type="ARBA" id="ARBA00004141"/>
    </source>
</evidence>
<protein>
    <recommendedName>
        <fullName evidence="7">MARVEL domain-containing protein</fullName>
    </recommendedName>
</protein>
<gene>
    <name evidence="8" type="ORF">EW026_g901</name>
</gene>
<dbReference type="EMBL" id="SGPJ01000015">
    <property type="protein sequence ID" value="THH01853.1"/>
    <property type="molecule type" value="Genomic_DNA"/>
</dbReference>
<keyword evidence="4 6" id="KW-0472">Membrane</keyword>
<evidence type="ECO:0000259" key="7">
    <source>
        <dbReference type="Pfam" id="PF01284"/>
    </source>
</evidence>
<reference evidence="8 9" key="1">
    <citation type="submission" date="2019-02" db="EMBL/GenBank/DDBJ databases">
        <title>Genome sequencing of the rare red list fungi Phlebia centrifuga.</title>
        <authorList>
            <person name="Buettner E."/>
            <person name="Kellner H."/>
        </authorList>
    </citation>
    <scope>NUCLEOTIDE SEQUENCE [LARGE SCALE GENOMIC DNA]</scope>
    <source>
        <strain evidence="8 9">DSM 108282</strain>
    </source>
</reference>
<dbReference type="InterPro" id="IPR008253">
    <property type="entry name" value="Marvel"/>
</dbReference>
<dbReference type="GO" id="GO:0016020">
    <property type="term" value="C:membrane"/>
    <property type="evidence" value="ECO:0007669"/>
    <property type="project" value="UniProtKB-SubCell"/>
</dbReference>
<feature type="transmembrane region" description="Helical" evidence="6">
    <location>
        <begin position="75"/>
        <end position="96"/>
    </location>
</feature>
<evidence type="ECO:0000256" key="6">
    <source>
        <dbReference type="SAM" id="Phobius"/>
    </source>
</evidence>
<proteinExistence type="predicted"/>
<evidence type="ECO:0000256" key="2">
    <source>
        <dbReference type="ARBA" id="ARBA00022692"/>
    </source>
</evidence>